<name>A0ACC0BLP4_CATRO</name>
<gene>
    <name evidence="1" type="ORF">M9H77_13974</name>
</gene>
<reference evidence="2" key="1">
    <citation type="journal article" date="2023" name="Nat. Plants">
        <title>Single-cell RNA sequencing provides a high-resolution roadmap for understanding the multicellular compartmentation of specialized metabolism.</title>
        <authorList>
            <person name="Sun S."/>
            <person name="Shen X."/>
            <person name="Li Y."/>
            <person name="Li Y."/>
            <person name="Wang S."/>
            <person name="Li R."/>
            <person name="Zhang H."/>
            <person name="Shen G."/>
            <person name="Guo B."/>
            <person name="Wei J."/>
            <person name="Xu J."/>
            <person name="St-Pierre B."/>
            <person name="Chen S."/>
            <person name="Sun C."/>
        </authorList>
    </citation>
    <scope>NUCLEOTIDE SEQUENCE [LARGE SCALE GENOMIC DNA]</scope>
</reference>
<organism evidence="1 2">
    <name type="scientific">Catharanthus roseus</name>
    <name type="common">Madagascar periwinkle</name>
    <name type="synonym">Vinca rosea</name>
    <dbReference type="NCBI Taxonomy" id="4058"/>
    <lineage>
        <taxon>Eukaryota</taxon>
        <taxon>Viridiplantae</taxon>
        <taxon>Streptophyta</taxon>
        <taxon>Embryophyta</taxon>
        <taxon>Tracheophyta</taxon>
        <taxon>Spermatophyta</taxon>
        <taxon>Magnoliopsida</taxon>
        <taxon>eudicotyledons</taxon>
        <taxon>Gunneridae</taxon>
        <taxon>Pentapetalae</taxon>
        <taxon>asterids</taxon>
        <taxon>lamiids</taxon>
        <taxon>Gentianales</taxon>
        <taxon>Apocynaceae</taxon>
        <taxon>Rauvolfioideae</taxon>
        <taxon>Vinceae</taxon>
        <taxon>Catharanthinae</taxon>
        <taxon>Catharanthus</taxon>
    </lineage>
</organism>
<keyword evidence="2" id="KW-1185">Reference proteome</keyword>
<comment type="caution">
    <text evidence="1">The sequence shown here is derived from an EMBL/GenBank/DDBJ whole genome shotgun (WGS) entry which is preliminary data.</text>
</comment>
<dbReference type="EMBL" id="CM044703">
    <property type="protein sequence ID" value="KAI5673610.1"/>
    <property type="molecule type" value="Genomic_DNA"/>
</dbReference>
<accession>A0ACC0BLP4</accession>
<protein>
    <submittedName>
        <fullName evidence="1">Uncharacterized protein</fullName>
    </submittedName>
</protein>
<evidence type="ECO:0000313" key="1">
    <source>
        <dbReference type="EMBL" id="KAI5673610.1"/>
    </source>
</evidence>
<sequence length="109" mass="13101">MRWLSLIPGLPIQKVVLFKCDWFDSSFDRGLKIHDKYKLVDLHTERKHRGGYDPFILSQQAEQVEIHERNNIGDEDENNEDEDEVKRDSDHKRNEEENEEFQLEFDPET</sequence>
<proteinExistence type="predicted"/>
<dbReference type="Proteomes" id="UP001060085">
    <property type="component" value="Linkage Group LG03"/>
</dbReference>
<evidence type="ECO:0000313" key="2">
    <source>
        <dbReference type="Proteomes" id="UP001060085"/>
    </source>
</evidence>